<dbReference type="AlphaFoldDB" id="A0AAE0CD29"/>
<protein>
    <recommendedName>
        <fullName evidence="4">Transmembrane protein</fullName>
    </recommendedName>
</protein>
<evidence type="ECO:0000313" key="2">
    <source>
        <dbReference type="EMBL" id="KAK3252791.1"/>
    </source>
</evidence>
<accession>A0AAE0CD29</accession>
<evidence type="ECO:0000256" key="1">
    <source>
        <dbReference type="SAM" id="Phobius"/>
    </source>
</evidence>
<feature type="transmembrane region" description="Helical" evidence="1">
    <location>
        <begin position="20"/>
        <end position="37"/>
    </location>
</feature>
<gene>
    <name evidence="2" type="ORF">CYMTET_37933</name>
</gene>
<organism evidence="2 3">
    <name type="scientific">Cymbomonas tetramitiformis</name>
    <dbReference type="NCBI Taxonomy" id="36881"/>
    <lineage>
        <taxon>Eukaryota</taxon>
        <taxon>Viridiplantae</taxon>
        <taxon>Chlorophyta</taxon>
        <taxon>Pyramimonadophyceae</taxon>
        <taxon>Pyramimonadales</taxon>
        <taxon>Pyramimonadaceae</taxon>
        <taxon>Cymbomonas</taxon>
    </lineage>
</organism>
<evidence type="ECO:0000313" key="3">
    <source>
        <dbReference type="Proteomes" id="UP001190700"/>
    </source>
</evidence>
<comment type="caution">
    <text evidence="2">The sequence shown here is derived from an EMBL/GenBank/DDBJ whole genome shotgun (WGS) entry which is preliminary data.</text>
</comment>
<dbReference type="Proteomes" id="UP001190700">
    <property type="component" value="Unassembled WGS sequence"/>
</dbReference>
<sequence length="332" mass="36870">MAFQAVERVEYNHRAFANGVSYLLFGAFCVITFYLIYTPYSELSERRYYYTDVEEKLPLPHLYFCPFFYTTDVSPAELDAAFWVDSYEDSSFVRLSCAGIEYTVDGVGNQGELCEEGQEYNDRAVRVRTVELQGWGTCLTVDLTGLQVVDKKADIQVEALFNASYDESAQNSSSLSSSTLSTRSISVMAVAVDNNQEFLEESYSSRIDGVSRAPMSSELLAGNFKAVSNTMGICSTRTKVKERFTHDAALYLGLSGTTEDTLSYTFAQSTGQLYSPGSIYSLDDSASANVLPFEDTEVILQSLVFESIQVRYYKEYNPISVAFIIGLIGGEG</sequence>
<dbReference type="EMBL" id="LGRX02025197">
    <property type="protein sequence ID" value="KAK3252791.1"/>
    <property type="molecule type" value="Genomic_DNA"/>
</dbReference>
<keyword evidence="1" id="KW-1133">Transmembrane helix</keyword>
<keyword evidence="1" id="KW-0812">Transmembrane</keyword>
<proteinExistence type="predicted"/>
<keyword evidence="3" id="KW-1185">Reference proteome</keyword>
<name>A0AAE0CD29_9CHLO</name>
<keyword evidence="1" id="KW-0472">Membrane</keyword>
<evidence type="ECO:0008006" key="4">
    <source>
        <dbReference type="Google" id="ProtNLM"/>
    </source>
</evidence>
<reference evidence="2 3" key="1">
    <citation type="journal article" date="2015" name="Genome Biol. Evol.">
        <title>Comparative Genomics of a Bacterivorous Green Alga Reveals Evolutionary Causalities and Consequences of Phago-Mixotrophic Mode of Nutrition.</title>
        <authorList>
            <person name="Burns J.A."/>
            <person name="Paasch A."/>
            <person name="Narechania A."/>
            <person name="Kim E."/>
        </authorList>
    </citation>
    <scope>NUCLEOTIDE SEQUENCE [LARGE SCALE GENOMIC DNA]</scope>
    <source>
        <strain evidence="2 3">PLY_AMNH</strain>
    </source>
</reference>